<reference evidence="3" key="1">
    <citation type="journal article" date="2012" name="PLoS Genet.">
        <title>The genomes of the fungal plant pathogens Cladosporium fulvum and Dothistroma septosporum reveal adaptation to different hosts and lifestyles but also signatures of common ancestry.</title>
        <authorList>
            <person name="de Wit P.J.G.M."/>
            <person name="van der Burgt A."/>
            <person name="Oekmen B."/>
            <person name="Stergiopoulos I."/>
            <person name="Abd-Elsalam K.A."/>
            <person name="Aerts A.L."/>
            <person name="Bahkali A.H."/>
            <person name="Beenen H.G."/>
            <person name="Chettri P."/>
            <person name="Cox M.P."/>
            <person name="Datema E."/>
            <person name="de Vries R.P."/>
            <person name="Dhillon B."/>
            <person name="Ganley A.R."/>
            <person name="Griffiths S.A."/>
            <person name="Guo Y."/>
            <person name="Hamelin R.C."/>
            <person name="Henrissat B."/>
            <person name="Kabir M.S."/>
            <person name="Jashni M.K."/>
            <person name="Kema G."/>
            <person name="Klaubauf S."/>
            <person name="Lapidus A."/>
            <person name="Levasseur A."/>
            <person name="Lindquist E."/>
            <person name="Mehrabi R."/>
            <person name="Ohm R.A."/>
            <person name="Owen T.J."/>
            <person name="Salamov A."/>
            <person name="Schwelm A."/>
            <person name="Schijlen E."/>
            <person name="Sun H."/>
            <person name="van den Burg H.A."/>
            <person name="van Ham R.C.H.J."/>
            <person name="Zhang S."/>
            <person name="Goodwin S.B."/>
            <person name="Grigoriev I.V."/>
            <person name="Collemare J."/>
            <person name="Bradshaw R.E."/>
        </authorList>
    </citation>
    <scope>NUCLEOTIDE SEQUENCE [LARGE SCALE GENOMIC DNA]</scope>
    <source>
        <strain evidence="3">NZE10 / CBS 128990</strain>
    </source>
</reference>
<dbReference type="HOGENOM" id="CLU_927572_0_0_1"/>
<reference evidence="2 3" key="2">
    <citation type="journal article" date="2012" name="PLoS Pathog.">
        <title>Diverse lifestyles and strategies of plant pathogenesis encoded in the genomes of eighteen Dothideomycetes fungi.</title>
        <authorList>
            <person name="Ohm R.A."/>
            <person name="Feau N."/>
            <person name="Henrissat B."/>
            <person name="Schoch C.L."/>
            <person name="Horwitz B.A."/>
            <person name="Barry K.W."/>
            <person name="Condon B.J."/>
            <person name="Copeland A.C."/>
            <person name="Dhillon B."/>
            <person name="Glaser F."/>
            <person name="Hesse C.N."/>
            <person name="Kosti I."/>
            <person name="LaButti K."/>
            <person name="Lindquist E.A."/>
            <person name="Lucas S."/>
            <person name="Salamov A.A."/>
            <person name="Bradshaw R.E."/>
            <person name="Ciuffetti L."/>
            <person name="Hamelin R.C."/>
            <person name="Kema G.H.J."/>
            <person name="Lawrence C."/>
            <person name="Scott J.A."/>
            <person name="Spatafora J.W."/>
            <person name="Turgeon B.G."/>
            <person name="de Wit P.J.G.M."/>
            <person name="Zhong S."/>
            <person name="Goodwin S.B."/>
            <person name="Grigoriev I.V."/>
        </authorList>
    </citation>
    <scope>NUCLEOTIDE SEQUENCE [LARGE SCALE GENOMIC DNA]</scope>
    <source>
        <strain evidence="3">NZE10 / CBS 128990</strain>
    </source>
</reference>
<dbReference type="AlphaFoldDB" id="N1PS64"/>
<feature type="compositionally biased region" description="Polar residues" evidence="1">
    <location>
        <begin position="291"/>
        <end position="300"/>
    </location>
</feature>
<proteinExistence type="predicted"/>
<evidence type="ECO:0000256" key="1">
    <source>
        <dbReference type="SAM" id="MobiDB-lite"/>
    </source>
</evidence>
<feature type="region of interest" description="Disordered" evidence="1">
    <location>
        <begin position="185"/>
        <end position="204"/>
    </location>
</feature>
<protein>
    <submittedName>
        <fullName evidence="2">Uncharacterized protein</fullName>
    </submittedName>
</protein>
<dbReference type="Proteomes" id="UP000016933">
    <property type="component" value="Unassembled WGS sequence"/>
</dbReference>
<dbReference type="EMBL" id="KB446538">
    <property type="protein sequence ID" value="EME45778.1"/>
    <property type="molecule type" value="Genomic_DNA"/>
</dbReference>
<evidence type="ECO:0000313" key="3">
    <source>
        <dbReference type="Proteomes" id="UP000016933"/>
    </source>
</evidence>
<evidence type="ECO:0000313" key="2">
    <source>
        <dbReference type="EMBL" id="EME45778.1"/>
    </source>
</evidence>
<dbReference type="OMA" id="VVKKWRR"/>
<gene>
    <name evidence="2" type="ORF">DOTSEDRAFT_23761</name>
</gene>
<sequence>MFASNIEQSIVNLICFYEAFGHVKAQDVKESWIQLLLCLNIFDYRGLPLCRFWANDDCVNKEHAQMRWVHDGQIRCCHHLTDRKHLIHAFRNFYVDGSDPLIERQGDSALLEAIITFVTHACCVEHKSSKIRMQILAEELLPVVKKWRRYYVFCEPSDPAFVEEVMEVELVGRVSGIFSRRLRKRKKNQRSRSASPSSDEDSPAALLELRRPLRPMSSAHDILATARRNVSNASDWSVTQRGRSRKAHFQALLKSTGLGYGGSATTKARTPATGRPLSTILAGGSHDSMTDRVSTSIRID</sequence>
<name>N1PS64_DOTSN</name>
<organism evidence="2 3">
    <name type="scientific">Dothistroma septosporum (strain NZE10 / CBS 128990)</name>
    <name type="common">Red band needle blight fungus</name>
    <name type="synonym">Mycosphaerella pini</name>
    <dbReference type="NCBI Taxonomy" id="675120"/>
    <lineage>
        <taxon>Eukaryota</taxon>
        <taxon>Fungi</taxon>
        <taxon>Dikarya</taxon>
        <taxon>Ascomycota</taxon>
        <taxon>Pezizomycotina</taxon>
        <taxon>Dothideomycetes</taxon>
        <taxon>Dothideomycetidae</taxon>
        <taxon>Mycosphaerellales</taxon>
        <taxon>Mycosphaerellaceae</taxon>
        <taxon>Dothistroma</taxon>
    </lineage>
</organism>
<keyword evidence="3" id="KW-1185">Reference proteome</keyword>
<feature type="compositionally biased region" description="Low complexity" evidence="1">
    <location>
        <begin position="191"/>
        <end position="204"/>
    </location>
</feature>
<dbReference type="OrthoDB" id="10368912at2759"/>
<accession>N1PS64</accession>
<feature type="region of interest" description="Disordered" evidence="1">
    <location>
        <begin position="260"/>
        <end position="300"/>
    </location>
</feature>